<evidence type="ECO:0000259" key="1">
    <source>
        <dbReference type="Pfam" id="PF08241"/>
    </source>
</evidence>
<dbReference type="EMBL" id="BAAAEU010000004">
    <property type="protein sequence ID" value="GAA0708231.1"/>
    <property type="molecule type" value="Genomic_DNA"/>
</dbReference>
<name>A0ABN1ID83_9GAMM</name>
<organism evidence="2 3">
    <name type="scientific">Dokdonella soli</name>
    <dbReference type="NCBI Taxonomy" id="529810"/>
    <lineage>
        <taxon>Bacteria</taxon>
        <taxon>Pseudomonadati</taxon>
        <taxon>Pseudomonadota</taxon>
        <taxon>Gammaproteobacteria</taxon>
        <taxon>Lysobacterales</taxon>
        <taxon>Rhodanobacteraceae</taxon>
        <taxon>Dokdonella</taxon>
    </lineage>
</organism>
<proteinExistence type="predicted"/>
<accession>A0ABN1ID83</accession>
<dbReference type="InterPro" id="IPR013216">
    <property type="entry name" value="Methyltransf_11"/>
</dbReference>
<gene>
    <name evidence="2" type="ORF">GCM10009105_07630</name>
</gene>
<comment type="caution">
    <text evidence="2">The sequence shown here is derived from an EMBL/GenBank/DDBJ whole genome shotgun (WGS) entry which is preliminary data.</text>
</comment>
<protein>
    <recommendedName>
        <fullName evidence="1">Methyltransferase type 11 domain-containing protein</fullName>
    </recommendedName>
</protein>
<dbReference type="SUPFAM" id="SSF53335">
    <property type="entry name" value="S-adenosyl-L-methionine-dependent methyltransferases"/>
    <property type="match status" value="1"/>
</dbReference>
<dbReference type="Proteomes" id="UP001501523">
    <property type="component" value="Unassembled WGS sequence"/>
</dbReference>
<dbReference type="InterPro" id="IPR029063">
    <property type="entry name" value="SAM-dependent_MTases_sf"/>
</dbReference>
<evidence type="ECO:0000313" key="2">
    <source>
        <dbReference type="EMBL" id="GAA0708231.1"/>
    </source>
</evidence>
<keyword evidence="3" id="KW-1185">Reference proteome</keyword>
<dbReference type="Gene3D" id="3.40.50.150">
    <property type="entry name" value="Vaccinia Virus protein VP39"/>
    <property type="match status" value="1"/>
</dbReference>
<feature type="domain" description="Methyltransferase type 11" evidence="1">
    <location>
        <begin position="56"/>
        <end position="146"/>
    </location>
</feature>
<sequence>MPACKDCQWRDGDVCRVHERAKRELMRPLPPPPTGACAVAIVDSYLPLIRPGMSVLEIGCGTWSKIKDHCQMIGSDYHGLDVLSEYYGIPTIATRLENLAELSYSDESFDIVVGNQTMEHWGEHGCTLEWGLYQCFRVTKIDGLVLLNVPIHFHGTKEFVHGRLDVMRDLFSKFSNSATMERWGSPTDPLPPYYPHPDYEALRGKPAYVLDIRASRDRAQLPRASNALGFHGKLAQIFHYSASYNSYRLMKKLRGLRSV</sequence>
<dbReference type="Pfam" id="PF08241">
    <property type="entry name" value="Methyltransf_11"/>
    <property type="match status" value="1"/>
</dbReference>
<reference evidence="2 3" key="1">
    <citation type="journal article" date="2019" name="Int. J. Syst. Evol. Microbiol.">
        <title>The Global Catalogue of Microorganisms (GCM) 10K type strain sequencing project: providing services to taxonomists for standard genome sequencing and annotation.</title>
        <authorList>
            <consortium name="The Broad Institute Genomics Platform"/>
            <consortium name="The Broad Institute Genome Sequencing Center for Infectious Disease"/>
            <person name="Wu L."/>
            <person name="Ma J."/>
        </authorList>
    </citation>
    <scope>NUCLEOTIDE SEQUENCE [LARGE SCALE GENOMIC DNA]</scope>
    <source>
        <strain evidence="2 3">JCM 15421</strain>
    </source>
</reference>
<evidence type="ECO:0000313" key="3">
    <source>
        <dbReference type="Proteomes" id="UP001501523"/>
    </source>
</evidence>